<dbReference type="PANTHER" id="PTHR42895">
    <property type="entry name" value="IRON-SULFUR CLUSTER-BINDING PROTEIN-RELATED"/>
    <property type="match status" value="1"/>
</dbReference>
<dbReference type="Pfam" id="PF13237">
    <property type="entry name" value="Fer4_10"/>
    <property type="match status" value="1"/>
</dbReference>
<dbReference type="Gene3D" id="3.30.70.20">
    <property type="match status" value="1"/>
</dbReference>
<dbReference type="InterPro" id="IPR052911">
    <property type="entry name" value="Corrinoid_activation_enz"/>
</dbReference>
<feature type="domain" description="4Fe-4S ferredoxin-type" evidence="5">
    <location>
        <begin position="4"/>
        <end position="33"/>
    </location>
</feature>
<evidence type="ECO:0000256" key="4">
    <source>
        <dbReference type="SAM" id="MobiDB-lite"/>
    </source>
</evidence>
<dbReference type="GO" id="GO:0051536">
    <property type="term" value="F:iron-sulfur cluster binding"/>
    <property type="evidence" value="ECO:0007669"/>
    <property type="project" value="UniProtKB-KW"/>
</dbReference>
<accession>B3EFQ0</accession>
<evidence type="ECO:0000256" key="2">
    <source>
        <dbReference type="ARBA" id="ARBA00023004"/>
    </source>
</evidence>
<reference evidence="6 7" key="1">
    <citation type="submission" date="2008-05" db="EMBL/GenBank/DDBJ databases">
        <title>Complete sequence of Chlorobium limicola DSM 245.</title>
        <authorList>
            <consortium name="US DOE Joint Genome Institute"/>
            <person name="Lucas S."/>
            <person name="Copeland A."/>
            <person name="Lapidus A."/>
            <person name="Glavina del Rio T."/>
            <person name="Dalin E."/>
            <person name="Tice H."/>
            <person name="Bruce D."/>
            <person name="Goodwin L."/>
            <person name="Pitluck S."/>
            <person name="Schmutz J."/>
            <person name="Larimer F."/>
            <person name="Land M."/>
            <person name="Hauser L."/>
            <person name="Kyrpides N."/>
            <person name="Ovchinnikova G."/>
            <person name="Zhao F."/>
            <person name="Li T."/>
            <person name="Liu Z."/>
            <person name="Overmann J."/>
            <person name="Bryant D.A."/>
            <person name="Richardson P."/>
        </authorList>
    </citation>
    <scope>NUCLEOTIDE SEQUENCE [LARGE SCALE GENOMIC DNA]</scope>
    <source>
        <strain evidence="7">DSM 245 / NBRC 103803 / 6330</strain>
    </source>
</reference>
<dbReference type="HOGENOM" id="CLU_074768_0_0_10"/>
<name>B3EFQ0_CHLL2</name>
<proteinExistence type="predicted"/>
<dbReference type="PROSITE" id="PS51379">
    <property type="entry name" value="4FE4S_FER_2"/>
    <property type="match status" value="2"/>
</dbReference>
<keyword evidence="3" id="KW-0411">Iron-sulfur</keyword>
<feature type="region of interest" description="Disordered" evidence="4">
    <location>
        <begin position="133"/>
        <end position="172"/>
    </location>
</feature>
<dbReference type="InterPro" id="IPR017896">
    <property type="entry name" value="4Fe4S_Fe-S-bd"/>
</dbReference>
<evidence type="ECO:0000256" key="1">
    <source>
        <dbReference type="ARBA" id="ARBA00022723"/>
    </source>
</evidence>
<dbReference type="Proteomes" id="UP000008841">
    <property type="component" value="Chromosome"/>
</dbReference>
<dbReference type="OrthoDB" id="9795268at2"/>
<evidence type="ECO:0000313" key="7">
    <source>
        <dbReference type="Proteomes" id="UP000008841"/>
    </source>
</evidence>
<feature type="compositionally biased region" description="Low complexity" evidence="4">
    <location>
        <begin position="161"/>
        <end position="172"/>
    </location>
</feature>
<dbReference type="PANTHER" id="PTHR42895:SF1">
    <property type="entry name" value="IRON-SULFUR CLUSTER PROTEIN"/>
    <property type="match status" value="1"/>
</dbReference>
<dbReference type="RefSeq" id="WP_012466881.1">
    <property type="nucleotide sequence ID" value="NC_010803.1"/>
</dbReference>
<evidence type="ECO:0000313" key="6">
    <source>
        <dbReference type="EMBL" id="ACD91012.1"/>
    </source>
</evidence>
<dbReference type="AlphaFoldDB" id="B3EFQ0"/>
<evidence type="ECO:0000259" key="5">
    <source>
        <dbReference type="PROSITE" id="PS51379"/>
    </source>
</evidence>
<evidence type="ECO:0000256" key="3">
    <source>
        <dbReference type="ARBA" id="ARBA00023014"/>
    </source>
</evidence>
<keyword evidence="2" id="KW-0408">Iron</keyword>
<organism evidence="6 7">
    <name type="scientific">Chlorobium limicola (strain DSM 245 / NBRC 103803 / 6330)</name>
    <dbReference type="NCBI Taxonomy" id="290315"/>
    <lineage>
        <taxon>Bacteria</taxon>
        <taxon>Pseudomonadati</taxon>
        <taxon>Chlorobiota</taxon>
        <taxon>Chlorobiia</taxon>
        <taxon>Chlorobiales</taxon>
        <taxon>Chlorobiaceae</taxon>
        <taxon>Chlorobium/Pelodictyon group</taxon>
        <taxon>Chlorobium</taxon>
    </lineage>
</organism>
<gene>
    <name evidence="6" type="ordered locus">Clim_1980</name>
</gene>
<dbReference type="STRING" id="290315.Clim_1980"/>
<dbReference type="PROSITE" id="PS00198">
    <property type="entry name" value="4FE4S_FER_1"/>
    <property type="match status" value="1"/>
</dbReference>
<dbReference type="eggNOG" id="COG1145">
    <property type="taxonomic scope" value="Bacteria"/>
</dbReference>
<dbReference type="KEGG" id="cli:Clim_1980"/>
<protein>
    <submittedName>
        <fullName evidence="6">4Fe-4S ferredoxin iron-sulfur binding domain protein</fullName>
    </submittedName>
</protein>
<sequence>MKRQIITIDEKKCTGCGDCIPGCPEGALQLIDGKARLVSDLFCDGLGACIGHCPTGAMRIEEREAEPYDEKRVMQESIVRGGPNVIAAHLRHLRDHGADNYLQDALDYLEAAGIANPLELAGQEAAVPCHQAEHAPPAHGHHGGGCPGSRTMDFRSANGHAASATPAARETAASSELRQWPVQLHLVSPLAPYYEGSDLLLAADCTAFAAGDFHRSLLQGRTLAVACPKLDSGMDVYVEKLVAMIDMARINTITVAIMEVPCCGGLMSIVSEAQKRAKRKVPVRKIVIGVQGNKLGEEWV</sequence>
<dbReference type="SUPFAM" id="SSF54862">
    <property type="entry name" value="4Fe-4S ferredoxins"/>
    <property type="match status" value="1"/>
</dbReference>
<dbReference type="EMBL" id="CP001097">
    <property type="protein sequence ID" value="ACD91012.1"/>
    <property type="molecule type" value="Genomic_DNA"/>
</dbReference>
<dbReference type="GO" id="GO:0046872">
    <property type="term" value="F:metal ion binding"/>
    <property type="evidence" value="ECO:0007669"/>
    <property type="project" value="UniProtKB-KW"/>
</dbReference>
<keyword evidence="1" id="KW-0479">Metal-binding</keyword>
<feature type="domain" description="4Fe-4S ferredoxin-type" evidence="5">
    <location>
        <begin position="34"/>
        <end position="63"/>
    </location>
</feature>
<dbReference type="InterPro" id="IPR017900">
    <property type="entry name" value="4Fe4S_Fe_S_CS"/>
</dbReference>